<proteinExistence type="predicted"/>
<dbReference type="Proteomes" id="UP000821865">
    <property type="component" value="Chromosome 6"/>
</dbReference>
<name>A0ACB8CNG3_DERSI</name>
<reference evidence="1" key="1">
    <citation type="submission" date="2020-05" db="EMBL/GenBank/DDBJ databases">
        <title>Large-scale comparative analyses of tick genomes elucidate their genetic diversity and vector capacities.</title>
        <authorList>
            <person name="Jia N."/>
            <person name="Wang J."/>
            <person name="Shi W."/>
            <person name="Du L."/>
            <person name="Sun Y."/>
            <person name="Zhan W."/>
            <person name="Jiang J."/>
            <person name="Wang Q."/>
            <person name="Zhang B."/>
            <person name="Ji P."/>
            <person name="Sakyi L.B."/>
            <person name="Cui X."/>
            <person name="Yuan T."/>
            <person name="Jiang B."/>
            <person name="Yang W."/>
            <person name="Lam T.T.-Y."/>
            <person name="Chang Q."/>
            <person name="Ding S."/>
            <person name="Wang X."/>
            <person name="Zhu J."/>
            <person name="Ruan X."/>
            <person name="Zhao L."/>
            <person name="Wei J."/>
            <person name="Que T."/>
            <person name="Du C."/>
            <person name="Cheng J."/>
            <person name="Dai P."/>
            <person name="Han X."/>
            <person name="Huang E."/>
            <person name="Gao Y."/>
            <person name="Liu J."/>
            <person name="Shao H."/>
            <person name="Ye R."/>
            <person name="Li L."/>
            <person name="Wei W."/>
            <person name="Wang X."/>
            <person name="Wang C."/>
            <person name="Yang T."/>
            <person name="Huo Q."/>
            <person name="Li W."/>
            <person name="Guo W."/>
            <person name="Chen H."/>
            <person name="Zhou L."/>
            <person name="Ni X."/>
            <person name="Tian J."/>
            <person name="Zhou Y."/>
            <person name="Sheng Y."/>
            <person name="Liu T."/>
            <person name="Pan Y."/>
            <person name="Xia L."/>
            <person name="Li J."/>
            <person name="Zhao F."/>
            <person name="Cao W."/>
        </authorList>
    </citation>
    <scope>NUCLEOTIDE SEQUENCE</scope>
    <source>
        <strain evidence="1">Dsil-2018</strain>
    </source>
</reference>
<keyword evidence="2" id="KW-1185">Reference proteome</keyword>
<evidence type="ECO:0000313" key="2">
    <source>
        <dbReference type="Proteomes" id="UP000821865"/>
    </source>
</evidence>
<evidence type="ECO:0000313" key="1">
    <source>
        <dbReference type="EMBL" id="KAH7946430.1"/>
    </source>
</evidence>
<sequence length="91" mass="10684">MSQASRLPIQCPLSNYLPDSGRNEDNERLVDWHWAATAVWPERLFRGTLAGPRMRPEKPELSWPTRAGLRLMSDRKWTRRVFRYTSLTNGQ</sequence>
<dbReference type="EMBL" id="CM023475">
    <property type="protein sequence ID" value="KAH7946430.1"/>
    <property type="molecule type" value="Genomic_DNA"/>
</dbReference>
<accession>A0ACB8CNG3</accession>
<comment type="caution">
    <text evidence="1">The sequence shown here is derived from an EMBL/GenBank/DDBJ whole genome shotgun (WGS) entry which is preliminary data.</text>
</comment>
<protein>
    <submittedName>
        <fullName evidence="1">Uncharacterized protein</fullName>
    </submittedName>
</protein>
<organism evidence="1 2">
    <name type="scientific">Dermacentor silvarum</name>
    <name type="common">Tick</name>
    <dbReference type="NCBI Taxonomy" id="543639"/>
    <lineage>
        <taxon>Eukaryota</taxon>
        <taxon>Metazoa</taxon>
        <taxon>Ecdysozoa</taxon>
        <taxon>Arthropoda</taxon>
        <taxon>Chelicerata</taxon>
        <taxon>Arachnida</taxon>
        <taxon>Acari</taxon>
        <taxon>Parasitiformes</taxon>
        <taxon>Ixodida</taxon>
        <taxon>Ixodoidea</taxon>
        <taxon>Ixodidae</taxon>
        <taxon>Rhipicephalinae</taxon>
        <taxon>Dermacentor</taxon>
    </lineage>
</organism>
<gene>
    <name evidence="1" type="ORF">HPB49_024936</name>
</gene>